<keyword evidence="3" id="KW-1185">Reference proteome</keyword>
<dbReference type="AlphaFoldDB" id="A0A428U1Z3"/>
<organism evidence="2 3">
    <name type="scientific">Fusarium oligoseptatum</name>
    <dbReference type="NCBI Taxonomy" id="2604345"/>
    <lineage>
        <taxon>Eukaryota</taxon>
        <taxon>Fungi</taxon>
        <taxon>Dikarya</taxon>
        <taxon>Ascomycota</taxon>
        <taxon>Pezizomycotina</taxon>
        <taxon>Sordariomycetes</taxon>
        <taxon>Hypocreomycetidae</taxon>
        <taxon>Hypocreales</taxon>
        <taxon>Nectriaceae</taxon>
        <taxon>Fusarium</taxon>
        <taxon>Fusarium solani species complex</taxon>
    </lineage>
</organism>
<dbReference type="PANTHER" id="PTHR39394:SF1">
    <property type="entry name" value="DNAJ HOMOLOGUE SUBFAMILY C MEMBER 28 CONSERVED DOMAIN-CONTAINING PROTEIN"/>
    <property type="match status" value="1"/>
</dbReference>
<dbReference type="PANTHER" id="PTHR39394">
    <property type="entry name" value="YALI0E31793P"/>
    <property type="match status" value="1"/>
</dbReference>
<reference evidence="2 3" key="1">
    <citation type="submission" date="2017-06" db="EMBL/GenBank/DDBJ databases">
        <title>Comparative genomic analysis of Ambrosia Fusariam Clade fungi.</title>
        <authorList>
            <person name="Stajich J.E."/>
            <person name="Carrillo J."/>
            <person name="Kijimoto T."/>
            <person name="Eskalen A."/>
            <person name="O'Donnell K."/>
            <person name="Kasson M."/>
        </authorList>
    </citation>
    <scope>NUCLEOTIDE SEQUENCE [LARGE SCALE GENOMIC DNA]</scope>
    <source>
        <strain evidence="2 3">NRRL62579</strain>
    </source>
</reference>
<dbReference type="InterPro" id="IPR039535">
    <property type="entry name" value="ASST-like"/>
</dbReference>
<feature type="region of interest" description="Disordered" evidence="1">
    <location>
        <begin position="631"/>
        <end position="672"/>
    </location>
</feature>
<comment type="caution">
    <text evidence="2">The sequence shown here is derived from an EMBL/GenBank/DDBJ whole genome shotgun (WGS) entry which is preliminary data.</text>
</comment>
<evidence type="ECO:0000256" key="1">
    <source>
        <dbReference type="SAM" id="MobiDB-lite"/>
    </source>
</evidence>
<accession>A0A428U1Z3</accession>
<dbReference type="STRING" id="1325735.A0A428U1Z3"/>
<sequence>MTEIDDSSLGPVLRLKLVSFWSLLGPLPFASLAAPLGPSLHNESLWLSSQDALLTFLGYRPCSSFHLFHLGEFPYQTFQSSDIVAPLFQVNTFDPNLIDNSGYIFLALEYKGKGGPAIFSSKDLSLVYADLKYQRAFDARAQESQGFQYLTFIEGGFCHIFDNTYQKKWTVTVEGLGGTGADIHEFQFTTTGTAIMSVYQDVRFNLTALGGAMDGWLSDSVFQEVELETNRVTNVWRASNHFDLNDTLLEYNPATTYRGGEGFDWFHLDSVFKTKDGHYLVSSRALSAIALLRADEDLNPGWILGGERNQFKDLSDGNATNFAHQYNARFVQGNESRLSFFDNQVRETGTCSQGNCSRGVVVELDYEEMTVKLLHEFFHPQGISSGSGGSVQGLDNGNFLVGWGANPGITEYLPNGTMALDIQRGVMPHDHEDQLDMDMSVYRAWKMEWDGRPPWGPSIASVSPGNVTTDATIYLSWNGDTKVARWELYAGEDEKNVTTSRRVIGNSTRAGFETEIRLEGDAHPKFARAAALDKDGEVLGLTATVDIASGEIHGNSSSIWKIRPDPSDEDIINNPEEKKAGKEEEEEEEDAALHASPSMGLDKMNPALSLRQTPFVCRRCLQLSRQPGSLPLARFSSQADKPQDESQKQEESTKNEEVKKEESAPEKELGPMARRLEEATEEALFTGGRAGRRAVEDAGFSEELKERLLSKIADAKFKSEHSDAFTEAGLSSSAGEGTRHIASAEAWTGEENTADTVLRMLDDAKKPLAPGLRGKYQPPPVDMRLQREPTRSAGQKVATARDRVSTYVGMGVKDKAKNGLSEEEKEAWRQELRERFEPGARALPNTISGLAALANERIENAIARGQFKNIPQYIMNKMIQRQDMVPPWIEKQQELVKAAGSFRARLRNDWRRHAARMISSRGGSLQEQMQRAEEYAAAEEVHNPITRKKVEEEGIKEVPQVVGRPFRDAAWEQAEHAYHKLTIEHLNKLARSYNLMAPDLAKKPYYALERELNACFADVAPTVAREIRDRATGGTARSLGGTGQRAKQTGLLESLAGRGDNVRVHVEAEEKAYGLKQWWRDVWKKD</sequence>
<dbReference type="Proteomes" id="UP000287144">
    <property type="component" value="Unassembled WGS sequence"/>
</dbReference>
<evidence type="ECO:0000313" key="2">
    <source>
        <dbReference type="EMBL" id="RSM08292.1"/>
    </source>
</evidence>
<evidence type="ECO:0000313" key="3">
    <source>
        <dbReference type="Proteomes" id="UP000287144"/>
    </source>
</evidence>
<protein>
    <submittedName>
        <fullName evidence="2">Uncharacterized protein</fullName>
    </submittedName>
</protein>
<name>A0A428U1Z3_9HYPO</name>
<feature type="region of interest" description="Disordered" evidence="1">
    <location>
        <begin position="556"/>
        <end position="605"/>
    </location>
</feature>
<proteinExistence type="predicted"/>
<feature type="compositionally biased region" description="Basic and acidic residues" evidence="1">
    <location>
        <begin position="641"/>
        <end position="672"/>
    </location>
</feature>
<gene>
    <name evidence="2" type="ORF">CEP52_004760</name>
</gene>
<dbReference type="EMBL" id="NKCK01000035">
    <property type="protein sequence ID" value="RSM08292.1"/>
    <property type="molecule type" value="Genomic_DNA"/>
</dbReference>
<dbReference type="Pfam" id="PF14269">
    <property type="entry name" value="Arylsulfotran_2"/>
    <property type="match status" value="1"/>
</dbReference>